<organism evidence="1">
    <name type="scientific">marine sediment metagenome</name>
    <dbReference type="NCBI Taxonomy" id="412755"/>
    <lineage>
        <taxon>unclassified sequences</taxon>
        <taxon>metagenomes</taxon>
        <taxon>ecological metagenomes</taxon>
    </lineage>
</organism>
<proteinExistence type="predicted"/>
<accession>A0A0F9NU43</accession>
<comment type="caution">
    <text evidence="1">The sequence shown here is derived from an EMBL/GenBank/DDBJ whole genome shotgun (WGS) entry which is preliminary data.</text>
</comment>
<gene>
    <name evidence="1" type="ORF">LCGC14_0984090</name>
</gene>
<sequence>MIKVKRIKTGTLTSGVETLYDMLAGMSGKNRVIIAITTIPLTLQYLRVYRDADQIVDVNSLHLVAGSPWLKMDLPLAEGQQCKVGFYNDGALTTAKHITIIYTESE</sequence>
<evidence type="ECO:0000313" key="1">
    <source>
        <dbReference type="EMBL" id="KKN15622.1"/>
    </source>
</evidence>
<name>A0A0F9NU43_9ZZZZ</name>
<dbReference type="AlphaFoldDB" id="A0A0F9NU43"/>
<reference evidence="1" key="1">
    <citation type="journal article" date="2015" name="Nature">
        <title>Complex archaea that bridge the gap between prokaryotes and eukaryotes.</title>
        <authorList>
            <person name="Spang A."/>
            <person name="Saw J.H."/>
            <person name="Jorgensen S.L."/>
            <person name="Zaremba-Niedzwiedzka K."/>
            <person name="Martijn J."/>
            <person name="Lind A.E."/>
            <person name="van Eijk R."/>
            <person name="Schleper C."/>
            <person name="Guy L."/>
            <person name="Ettema T.J."/>
        </authorList>
    </citation>
    <scope>NUCLEOTIDE SEQUENCE</scope>
</reference>
<dbReference type="EMBL" id="LAZR01003694">
    <property type="protein sequence ID" value="KKN15622.1"/>
    <property type="molecule type" value="Genomic_DNA"/>
</dbReference>
<protein>
    <submittedName>
        <fullName evidence="1">Uncharacterized protein</fullName>
    </submittedName>
</protein>